<evidence type="ECO:0000313" key="8">
    <source>
        <dbReference type="EMBL" id="KAL1380258.1"/>
    </source>
</evidence>
<dbReference type="PANTHER" id="PTHR22826">
    <property type="entry name" value="RHO GUANINE EXCHANGE FACTOR-RELATED"/>
    <property type="match status" value="1"/>
</dbReference>
<dbReference type="Pfam" id="PF22697">
    <property type="entry name" value="SOS1_NGEF_PH"/>
    <property type="match status" value="1"/>
</dbReference>
<feature type="compositionally biased region" description="Polar residues" evidence="4">
    <location>
        <begin position="574"/>
        <end position="585"/>
    </location>
</feature>
<evidence type="ECO:0000259" key="6">
    <source>
        <dbReference type="PROSITE" id="PS50010"/>
    </source>
</evidence>
<sequence length="1150" mass="127939">MINKKSSDKKVKEKPLGEVERPAPAAQIELEPDDPEPTIELPPPMKPIQDAATALTGTPSSTLSSAEDHQTCTSTKIQKALSIKSLEEPPAAVNQTADVAEIEQLVKDNVLRYKENDGTATVLTGGGMMLGEAGTCMAGFGDIGVPSVSNGGVGGSSGGCSGMFVKPAISPQFSENEAIDDNLTDAEQGIEDILRKRMFALRELVTTEDAYVNDLSQIVNGYIAEIRNPNSTVLIPDDLKGGKERMVFGNIEAIYEWHRDYFLKSLQKCLVTPAELGPLIKRSERKLHMYVVYCQNKPVSEHIAQEHMNYFDELRLKLRYKLCLGDMLIKPVQRIMKYELLLKDILKHTQRAGLTEEVPGLKDAMHIMRVVPKQANDMMDVGRLQKFEGKITAQGKLLLHGLLYCVEGASSSDKNSYNTQKPKELHVFLFEQTIIFAEIVGKKTQFTSPSYIYKAHVQVNKMTLQDLSDQTNGNRFSLCSIDPQRSSLSFICTAPTPEMHSEWLNMIRMILQKQNDFLKAIQSPIAYQNELDSLEKNNEAFSDVQLLRNDEPELDLANRKIWISSKDMKEEENGAQQGQPEAETTSDIVAEVPVEAPQVAMASLPTSVSELDRNGSQATQNLNDLGKEAFSRTIWEQKEVPKLLQLTPSGRTATALKQDMDEHFIVRLPVDDSKKLQDWKLNQLDSNIIVECHGNTTTESPTATLAVEPISEKGDKDKLELPDVVGAGVDGIWIGAQRFQQTVRKGQVEESWKASSFSPRRRKTSNPEPDVFRIPLKRMDKWKNMHTTAELWIHLRVEHLAILQSRVVGADDEVVPGLEEIHLEEEAVTCGGWCGTSARSWRGKPVVPQQQKEIIATKVTGVVKWFNVKSGYGFINRGDTQEDVFVHQSAIARNNPKKAVRSVGDGEVVEFDVVIGEKGNEAANVTGPQGEPVKGSPYAAEKRRGYRQWWQKRGGQRRGPQSKDGQDDHIQEGPIDGQQQQAPPPQQQQQQPPHIKQQQQQGPPQRRFRPRGRGGYQTYYRPPPRGGPRGPPMQDNGQMDQNQMDDGQNGRGQVGRGGPRRFFRRNYSNGGGRGMSRGPGGPPRRGGYRGDYQPDYQQNGPEQPRRMPMRGGGRPRYPRRGTRGTGRPRSDAGAGGNNNAVQNTTTESSA</sequence>
<dbReference type="CDD" id="cd13241">
    <property type="entry name" value="PH2_Kalirin_Trio_p63RhoGEF"/>
    <property type="match status" value="1"/>
</dbReference>
<dbReference type="FunFam" id="1.20.900.10:FF:000008">
    <property type="entry name" value="rho guanine nucleotide exchange factor 25"/>
    <property type="match status" value="1"/>
</dbReference>
<dbReference type="CDD" id="cd00160">
    <property type="entry name" value="RhoGEF"/>
    <property type="match status" value="1"/>
</dbReference>
<dbReference type="Proteomes" id="UP001562425">
    <property type="component" value="Unassembled WGS sequence"/>
</dbReference>
<dbReference type="Gene3D" id="1.20.900.10">
    <property type="entry name" value="Dbl homology (DH) domain"/>
    <property type="match status" value="1"/>
</dbReference>
<protein>
    <recommendedName>
        <fullName evidence="10">Triple functional domain protein</fullName>
    </recommendedName>
</protein>
<dbReference type="Gene3D" id="2.30.29.30">
    <property type="entry name" value="Pleckstrin-homology domain (PH domain)/Phosphotyrosine-binding domain (PTB)"/>
    <property type="match status" value="1"/>
</dbReference>
<feature type="compositionally biased region" description="Low complexity" evidence="4">
    <location>
        <begin position="977"/>
        <end position="1005"/>
    </location>
</feature>
<dbReference type="SUPFAM" id="SSF50249">
    <property type="entry name" value="Nucleic acid-binding proteins"/>
    <property type="match status" value="1"/>
</dbReference>
<feature type="domain" description="PH" evidence="5">
    <location>
        <begin position="396"/>
        <end position="512"/>
    </location>
</feature>
<proteinExistence type="predicted"/>
<dbReference type="InterPro" id="IPR035899">
    <property type="entry name" value="DBL_dom_sf"/>
</dbReference>
<feature type="compositionally biased region" description="Polar residues" evidence="4">
    <location>
        <begin position="55"/>
        <end position="70"/>
    </location>
</feature>
<dbReference type="PROSITE" id="PS00741">
    <property type="entry name" value="DH_1"/>
    <property type="match status" value="1"/>
</dbReference>
<evidence type="ECO:0000256" key="4">
    <source>
        <dbReference type="SAM" id="MobiDB-lite"/>
    </source>
</evidence>
<dbReference type="InterPro" id="IPR002059">
    <property type="entry name" value="CSP_DNA-bd"/>
</dbReference>
<evidence type="ECO:0000259" key="5">
    <source>
        <dbReference type="PROSITE" id="PS50003"/>
    </source>
</evidence>
<dbReference type="SMART" id="SM00325">
    <property type="entry name" value="RhoGEF"/>
    <property type="match status" value="1"/>
</dbReference>
<evidence type="ECO:0000256" key="1">
    <source>
        <dbReference type="ARBA" id="ARBA00004496"/>
    </source>
</evidence>
<evidence type="ECO:0000259" key="7">
    <source>
        <dbReference type="PROSITE" id="PS51857"/>
    </source>
</evidence>
<dbReference type="PROSITE" id="PS50003">
    <property type="entry name" value="PH_DOMAIN"/>
    <property type="match status" value="1"/>
</dbReference>
<evidence type="ECO:0000256" key="2">
    <source>
        <dbReference type="ARBA" id="ARBA00022490"/>
    </source>
</evidence>
<dbReference type="Pfam" id="PF00621">
    <property type="entry name" value="RhoGEF"/>
    <property type="match status" value="1"/>
</dbReference>
<dbReference type="PRINTS" id="PR00050">
    <property type="entry name" value="COLDSHOCK"/>
</dbReference>
<dbReference type="SMART" id="SM00233">
    <property type="entry name" value="PH"/>
    <property type="match status" value="1"/>
</dbReference>
<dbReference type="PANTHER" id="PTHR22826:SF106">
    <property type="entry name" value="TRIO, ISOFORM A"/>
    <property type="match status" value="1"/>
</dbReference>
<dbReference type="SMART" id="SM00357">
    <property type="entry name" value="CSP"/>
    <property type="match status" value="1"/>
</dbReference>
<dbReference type="GO" id="GO:0005085">
    <property type="term" value="F:guanyl-nucleotide exchange factor activity"/>
    <property type="evidence" value="ECO:0007669"/>
    <property type="project" value="UniProtKB-KW"/>
</dbReference>
<dbReference type="AlphaFoldDB" id="A0ABD1CV53"/>
<dbReference type="PROSITE" id="PS51857">
    <property type="entry name" value="CSD_2"/>
    <property type="match status" value="1"/>
</dbReference>
<comment type="caution">
    <text evidence="8">The sequence shown here is derived from an EMBL/GenBank/DDBJ whole genome shotgun (WGS) entry which is preliminary data.</text>
</comment>
<dbReference type="PROSITE" id="PS50010">
    <property type="entry name" value="DH_2"/>
    <property type="match status" value="1"/>
</dbReference>
<dbReference type="PROSITE" id="PS00352">
    <property type="entry name" value="CSD_1"/>
    <property type="match status" value="1"/>
</dbReference>
<feature type="domain" description="CSD" evidence="7">
    <location>
        <begin position="858"/>
        <end position="927"/>
    </location>
</feature>
<dbReference type="InterPro" id="IPR019844">
    <property type="entry name" value="CSD_CS"/>
</dbReference>
<dbReference type="InterPro" id="IPR055251">
    <property type="entry name" value="SOS1_NGEF_PH"/>
</dbReference>
<accession>A0ABD1CV53</accession>
<organism evidence="8 9">
    <name type="scientific">Culex pipiens pipiens</name>
    <name type="common">Northern house mosquito</name>
    <dbReference type="NCBI Taxonomy" id="38569"/>
    <lineage>
        <taxon>Eukaryota</taxon>
        <taxon>Metazoa</taxon>
        <taxon>Ecdysozoa</taxon>
        <taxon>Arthropoda</taxon>
        <taxon>Hexapoda</taxon>
        <taxon>Insecta</taxon>
        <taxon>Pterygota</taxon>
        <taxon>Neoptera</taxon>
        <taxon>Endopterygota</taxon>
        <taxon>Diptera</taxon>
        <taxon>Nematocera</taxon>
        <taxon>Culicoidea</taxon>
        <taxon>Culicidae</taxon>
        <taxon>Culicinae</taxon>
        <taxon>Culicini</taxon>
        <taxon>Culex</taxon>
        <taxon>Culex</taxon>
    </lineage>
</organism>
<gene>
    <name evidence="8" type="ORF">pipiens_014342</name>
</gene>
<dbReference type="InterPro" id="IPR001331">
    <property type="entry name" value="GDS_CDC24_CS"/>
</dbReference>
<dbReference type="CDD" id="cd04458">
    <property type="entry name" value="CSP_CDS"/>
    <property type="match status" value="1"/>
</dbReference>
<dbReference type="InterPro" id="IPR012340">
    <property type="entry name" value="NA-bd_OB-fold"/>
</dbReference>
<keyword evidence="3" id="KW-0344">Guanine-nucleotide releasing factor</keyword>
<name>A0ABD1CV53_CULPP</name>
<feature type="domain" description="DH" evidence="6">
    <location>
        <begin position="196"/>
        <end position="378"/>
    </location>
</feature>
<dbReference type="GO" id="GO:0005737">
    <property type="term" value="C:cytoplasm"/>
    <property type="evidence" value="ECO:0007669"/>
    <property type="project" value="UniProtKB-SubCell"/>
</dbReference>
<dbReference type="SUPFAM" id="SSF48065">
    <property type="entry name" value="DBL homology domain (DH-domain)"/>
    <property type="match status" value="1"/>
</dbReference>
<evidence type="ECO:0000256" key="3">
    <source>
        <dbReference type="ARBA" id="ARBA00022658"/>
    </source>
</evidence>
<feature type="region of interest" description="Disordered" evidence="4">
    <location>
        <begin position="922"/>
        <end position="1150"/>
    </location>
</feature>
<evidence type="ECO:0000313" key="9">
    <source>
        <dbReference type="Proteomes" id="UP001562425"/>
    </source>
</evidence>
<reference evidence="8 9" key="1">
    <citation type="submission" date="2024-05" db="EMBL/GenBank/DDBJ databases">
        <title>Culex pipiens pipiens assembly and annotation.</title>
        <authorList>
            <person name="Alout H."/>
            <person name="Durand T."/>
        </authorList>
    </citation>
    <scope>NUCLEOTIDE SEQUENCE [LARGE SCALE GENOMIC DNA]</scope>
    <source>
        <strain evidence="8">HA-2024</strain>
        <tissue evidence="8">Whole body</tissue>
    </source>
</reference>
<feature type="region of interest" description="Disordered" evidence="4">
    <location>
        <begin position="1"/>
        <end position="70"/>
    </location>
</feature>
<dbReference type="Pfam" id="PF00313">
    <property type="entry name" value="CSD"/>
    <property type="match status" value="1"/>
</dbReference>
<feature type="compositionally biased region" description="Polar residues" evidence="4">
    <location>
        <begin position="1141"/>
        <end position="1150"/>
    </location>
</feature>
<comment type="subcellular location">
    <subcellularLocation>
        <location evidence="1">Cytoplasm</location>
    </subcellularLocation>
</comment>
<dbReference type="InterPro" id="IPR051336">
    <property type="entry name" value="RhoGEF_Guanine_NuclExch_SF"/>
</dbReference>
<dbReference type="InterPro" id="IPR001849">
    <property type="entry name" value="PH_domain"/>
</dbReference>
<feature type="compositionally biased region" description="Pro residues" evidence="4">
    <location>
        <begin position="1021"/>
        <end position="1031"/>
    </location>
</feature>
<feature type="compositionally biased region" description="Basic and acidic residues" evidence="4">
    <location>
        <begin position="1"/>
        <end position="21"/>
    </location>
</feature>
<dbReference type="SUPFAM" id="SSF50729">
    <property type="entry name" value="PH domain-like"/>
    <property type="match status" value="1"/>
</dbReference>
<dbReference type="InterPro" id="IPR011129">
    <property type="entry name" value="CSD"/>
</dbReference>
<feature type="region of interest" description="Disordered" evidence="4">
    <location>
        <begin position="750"/>
        <end position="769"/>
    </location>
</feature>
<dbReference type="EMBL" id="JBEHCU010009238">
    <property type="protein sequence ID" value="KAL1380258.1"/>
    <property type="molecule type" value="Genomic_DNA"/>
</dbReference>
<dbReference type="InterPro" id="IPR011993">
    <property type="entry name" value="PH-like_dom_sf"/>
</dbReference>
<dbReference type="Gene3D" id="2.40.50.140">
    <property type="entry name" value="Nucleic acid-binding proteins"/>
    <property type="match status" value="1"/>
</dbReference>
<feature type="compositionally biased region" description="Gly residues" evidence="4">
    <location>
        <begin position="1069"/>
        <end position="1079"/>
    </location>
</feature>
<feature type="region of interest" description="Disordered" evidence="4">
    <location>
        <begin position="565"/>
        <end position="585"/>
    </location>
</feature>
<evidence type="ECO:0008006" key="10">
    <source>
        <dbReference type="Google" id="ProtNLM"/>
    </source>
</evidence>
<dbReference type="InterPro" id="IPR000219">
    <property type="entry name" value="DH_dom"/>
</dbReference>
<feature type="compositionally biased region" description="Low complexity" evidence="4">
    <location>
        <begin position="1032"/>
        <end position="1047"/>
    </location>
</feature>
<keyword evidence="9" id="KW-1185">Reference proteome</keyword>
<keyword evidence="2" id="KW-0963">Cytoplasm</keyword>